<accession>A0A0B1TAK5</accession>
<dbReference type="PANTHER" id="PTHR24198:SF165">
    <property type="entry name" value="ANKYRIN REPEAT-CONTAINING PROTEIN-RELATED"/>
    <property type="match status" value="1"/>
</dbReference>
<dbReference type="AlphaFoldDB" id="A0A0B1TAK5"/>
<feature type="repeat" description="ANK" evidence="3">
    <location>
        <begin position="447"/>
        <end position="479"/>
    </location>
</feature>
<evidence type="ECO:0000256" key="3">
    <source>
        <dbReference type="PROSITE-ProRule" id="PRU00023"/>
    </source>
</evidence>
<protein>
    <submittedName>
        <fullName evidence="4">Ankyrin repeat protein</fullName>
    </submittedName>
</protein>
<dbReference type="Proteomes" id="UP000053660">
    <property type="component" value="Unassembled WGS sequence"/>
</dbReference>
<dbReference type="SUPFAM" id="SSF48403">
    <property type="entry name" value="Ankyrin repeat"/>
    <property type="match status" value="1"/>
</dbReference>
<name>A0A0B1TAK5_OESDE</name>
<organism evidence="4 5">
    <name type="scientific">Oesophagostomum dentatum</name>
    <name type="common">Nodular worm</name>
    <dbReference type="NCBI Taxonomy" id="61180"/>
    <lineage>
        <taxon>Eukaryota</taxon>
        <taxon>Metazoa</taxon>
        <taxon>Ecdysozoa</taxon>
        <taxon>Nematoda</taxon>
        <taxon>Chromadorea</taxon>
        <taxon>Rhabditida</taxon>
        <taxon>Rhabditina</taxon>
        <taxon>Rhabditomorpha</taxon>
        <taxon>Strongyloidea</taxon>
        <taxon>Strongylidae</taxon>
        <taxon>Oesophagostomum</taxon>
    </lineage>
</organism>
<evidence type="ECO:0000313" key="5">
    <source>
        <dbReference type="Proteomes" id="UP000053660"/>
    </source>
</evidence>
<keyword evidence="2 3" id="KW-0040">ANK repeat</keyword>
<dbReference type="EMBL" id="KN550274">
    <property type="protein sequence ID" value="KHJ94583.1"/>
    <property type="molecule type" value="Genomic_DNA"/>
</dbReference>
<dbReference type="PROSITE" id="PS50088">
    <property type="entry name" value="ANK_REPEAT"/>
    <property type="match status" value="5"/>
</dbReference>
<feature type="repeat" description="ANK" evidence="3">
    <location>
        <begin position="165"/>
        <end position="197"/>
    </location>
</feature>
<feature type="repeat" description="ANK" evidence="3">
    <location>
        <begin position="198"/>
        <end position="230"/>
    </location>
</feature>
<evidence type="ECO:0000256" key="2">
    <source>
        <dbReference type="ARBA" id="ARBA00023043"/>
    </source>
</evidence>
<evidence type="ECO:0000313" key="4">
    <source>
        <dbReference type="EMBL" id="KHJ94583.1"/>
    </source>
</evidence>
<dbReference type="InterPro" id="IPR036770">
    <property type="entry name" value="Ankyrin_rpt-contain_sf"/>
</dbReference>
<evidence type="ECO:0000256" key="1">
    <source>
        <dbReference type="ARBA" id="ARBA00022737"/>
    </source>
</evidence>
<sequence>MSSSVSTTSIKLSLDESDDEDSSIRSIIHQHARDGNAEAVEAMLNKRPDLVNEADIDGMTALHYAAKYGNLQVVELLLNRGADVDVCENYTKYTPLHMVAKYGRLGTQHQKARKESSVSRFIDASFRRAQSLPESGRDSDGKDVITAIIDLLVKFGAKVDERDNYDMTPLHHAAQKNNEMGARALVKHGAKVNEVEKNGITPLMMACVHGSDALVRLLLSAGADCSTVDKRNNSVYHAAALHGRDDILQLLIRYGDTTKELLWKNNKEGKSPLQMAVDRNHPSTVAIILPLKPAKDPDIDADHKWLLHKAAEKGYLEVVKTLIQHGYDVRLKNGELRLPLHVAAQANKGEVVRYLLQLARDCIDEQDDYGMTPFLRAVSMNALDAVKVLVENHTDILFTDPDGRSAVYIGAKYNAVDVLLYLMDIYRLRQADEGDSYPDVVNLPDHTQDTPMHLVCHTGYMEMVTLLHEHGARIDVMNEDEEIPLHGAAAYGQTACVRQLLEWDKRLVMHRDENSETPLHFAAKNGASSHSSTAEKILVQSLFKPQVY</sequence>
<dbReference type="PROSITE" id="PS50297">
    <property type="entry name" value="ANK_REP_REGION"/>
    <property type="match status" value="5"/>
</dbReference>
<proteinExistence type="predicted"/>
<keyword evidence="1" id="KW-0677">Repeat</keyword>
<feature type="repeat" description="ANK" evidence="3">
    <location>
        <begin position="307"/>
        <end position="334"/>
    </location>
</feature>
<feature type="repeat" description="ANK" evidence="3">
    <location>
        <begin position="57"/>
        <end position="89"/>
    </location>
</feature>
<dbReference type="InterPro" id="IPR002110">
    <property type="entry name" value="Ankyrin_rpt"/>
</dbReference>
<dbReference type="Pfam" id="PF12796">
    <property type="entry name" value="Ank_2"/>
    <property type="match status" value="4"/>
</dbReference>
<dbReference type="OrthoDB" id="5803825at2759"/>
<reference evidence="4 5" key="1">
    <citation type="submission" date="2014-03" db="EMBL/GenBank/DDBJ databases">
        <title>Draft genome of the hookworm Oesophagostomum dentatum.</title>
        <authorList>
            <person name="Mitreva M."/>
        </authorList>
    </citation>
    <scope>NUCLEOTIDE SEQUENCE [LARGE SCALE GENOMIC DNA]</scope>
    <source>
        <strain evidence="4 5">OD-Hann</strain>
    </source>
</reference>
<dbReference type="PANTHER" id="PTHR24198">
    <property type="entry name" value="ANKYRIN REPEAT AND PROTEIN KINASE DOMAIN-CONTAINING PROTEIN"/>
    <property type="match status" value="1"/>
</dbReference>
<dbReference type="Gene3D" id="1.25.40.20">
    <property type="entry name" value="Ankyrin repeat-containing domain"/>
    <property type="match status" value="4"/>
</dbReference>
<keyword evidence="5" id="KW-1185">Reference proteome</keyword>
<dbReference type="SMART" id="SM00248">
    <property type="entry name" value="ANK"/>
    <property type="match status" value="13"/>
</dbReference>
<dbReference type="PRINTS" id="PR01415">
    <property type="entry name" value="ANKYRIN"/>
</dbReference>
<gene>
    <name evidence="4" type="ORF">OESDEN_05484</name>
</gene>